<keyword evidence="1" id="KW-1133">Transmembrane helix</keyword>
<name>A0ABU0RA99_9MICO</name>
<feature type="transmembrane region" description="Helical" evidence="1">
    <location>
        <begin position="29"/>
        <end position="47"/>
    </location>
</feature>
<feature type="transmembrane region" description="Helical" evidence="1">
    <location>
        <begin position="54"/>
        <end position="76"/>
    </location>
</feature>
<gene>
    <name evidence="2" type="ORF">QFZ26_002546</name>
</gene>
<dbReference type="EMBL" id="JAUSYY010000001">
    <property type="protein sequence ID" value="MDQ0894991.1"/>
    <property type="molecule type" value="Genomic_DNA"/>
</dbReference>
<keyword evidence="1" id="KW-0472">Membrane</keyword>
<dbReference type="RefSeq" id="WP_307042688.1">
    <property type="nucleotide sequence ID" value="NZ_JAUSYY010000001.1"/>
</dbReference>
<keyword evidence="3" id="KW-1185">Reference proteome</keyword>
<sequence>MLPILLAVAFGLGVGTLQAYAYLPRPQRLPSIAIAVVLLIGAAYAAWGPGGSMIPALAIVISTVAAQTLVGGLRLADDPRAKGLGYWERVWLGFTRAGSLRRSRSAPSNARRHA</sequence>
<comment type="caution">
    <text evidence="2">The sequence shown here is derived from an EMBL/GenBank/DDBJ whole genome shotgun (WGS) entry which is preliminary data.</text>
</comment>
<evidence type="ECO:0000313" key="2">
    <source>
        <dbReference type="EMBL" id="MDQ0894991.1"/>
    </source>
</evidence>
<proteinExistence type="predicted"/>
<organism evidence="2 3">
    <name type="scientific">Agromyces ramosus</name>
    <dbReference type="NCBI Taxonomy" id="33879"/>
    <lineage>
        <taxon>Bacteria</taxon>
        <taxon>Bacillati</taxon>
        <taxon>Actinomycetota</taxon>
        <taxon>Actinomycetes</taxon>
        <taxon>Micrococcales</taxon>
        <taxon>Microbacteriaceae</taxon>
        <taxon>Agromyces</taxon>
    </lineage>
</organism>
<evidence type="ECO:0000313" key="3">
    <source>
        <dbReference type="Proteomes" id="UP001239083"/>
    </source>
</evidence>
<dbReference type="Proteomes" id="UP001239083">
    <property type="component" value="Unassembled WGS sequence"/>
</dbReference>
<protein>
    <submittedName>
        <fullName evidence="2">Uncharacterized protein</fullName>
    </submittedName>
</protein>
<evidence type="ECO:0000256" key="1">
    <source>
        <dbReference type="SAM" id="Phobius"/>
    </source>
</evidence>
<accession>A0ABU0RA99</accession>
<reference evidence="2 3" key="1">
    <citation type="submission" date="2023-07" db="EMBL/GenBank/DDBJ databases">
        <title>Comparative genomics of wheat-associated soil bacteria to identify genetic determinants of phenazine resistance.</title>
        <authorList>
            <person name="Mouncey N."/>
        </authorList>
    </citation>
    <scope>NUCLEOTIDE SEQUENCE [LARGE SCALE GENOMIC DNA]</scope>
    <source>
        <strain evidence="2 3">V3I3</strain>
    </source>
</reference>
<keyword evidence="1" id="KW-0812">Transmembrane</keyword>